<protein>
    <submittedName>
        <fullName evidence="2">Uncharacterized protein</fullName>
    </submittedName>
</protein>
<feature type="compositionally biased region" description="Low complexity" evidence="1">
    <location>
        <begin position="66"/>
        <end position="95"/>
    </location>
</feature>
<keyword evidence="3" id="KW-1185">Reference proteome</keyword>
<feature type="compositionally biased region" description="Pro residues" evidence="1">
    <location>
        <begin position="137"/>
        <end position="152"/>
    </location>
</feature>
<dbReference type="RefSeq" id="WP_094777753.1">
    <property type="nucleotide sequence ID" value="NZ_CYGX02000004.1"/>
</dbReference>
<dbReference type="AlphaFoldDB" id="A0A1N7RJN0"/>
<dbReference type="Proteomes" id="UP000187012">
    <property type="component" value="Unassembled WGS sequence"/>
</dbReference>
<name>A0A1N7RJN0_9BURK</name>
<feature type="region of interest" description="Disordered" evidence="1">
    <location>
        <begin position="14"/>
        <end position="179"/>
    </location>
</feature>
<feature type="compositionally biased region" description="Low complexity" evidence="1">
    <location>
        <begin position="106"/>
        <end position="132"/>
    </location>
</feature>
<reference evidence="2 3" key="1">
    <citation type="submission" date="2016-12" db="EMBL/GenBank/DDBJ databases">
        <authorList>
            <person name="Song W.-J."/>
            <person name="Kurnit D.M."/>
        </authorList>
    </citation>
    <scope>NUCLEOTIDE SEQUENCE [LARGE SCALE GENOMIC DNA]</scope>
    <source>
        <strain evidence="2 3">STM7296</strain>
    </source>
</reference>
<accession>A0A1N7RJN0</accession>
<evidence type="ECO:0000313" key="3">
    <source>
        <dbReference type="Proteomes" id="UP000187012"/>
    </source>
</evidence>
<evidence type="ECO:0000256" key="1">
    <source>
        <dbReference type="SAM" id="MobiDB-lite"/>
    </source>
</evidence>
<proteinExistence type="predicted"/>
<feature type="compositionally biased region" description="Low complexity" evidence="1">
    <location>
        <begin position="14"/>
        <end position="38"/>
    </location>
</feature>
<dbReference type="OrthoDB" id="8781631at2"/>
<gene>
    <name evidence="2" type="ORF">BN2475_40101</name>
</gene>
<organism evidence="2 3">
    <name type="scientific">Paraburkholderia ribeironis</name>
    <dbReference type="NCBI Taxonomy" id="1247936"/>
    <lineage>
        <taxon>Bacteria</taxon>
        <taxon>Pseudomonadati</taxon>
        <taxon>Pseudomonadota</taxon>
        <taxon>Betaproteobacteria</taxon>
        <taxon>Burkholderiales</taxon>
        <taxon>Burkholderiaceae</taxon>
        <taxon>Paraburkholderia</taxon>
    </lineage>
</organism>
<dbReference type="EMBL" id="CYGX02000004">
    <property type="protein sequence ID" value="SIT35295.1"/>
    <property type="molecule type" value="Genomic_DNA"/>
</dbReference>
<feature type="region of interest" description="Disordered" evidence="1">
    <location>
        <begin position="532"/>
        <end position="553"/>
    </location>
</feature>
<dbReference type="STRING" id="1247936.BN2475_40101"/>
<evidence type="ECO:0000313" key="2">
    <source>
        <dbReference type="EMBL" id="SIT35295.1"/>
    </source>
</evidence>
<sequence length="553" mass="58317">MATWADYQALFQQMGAQRQQQQQQAQQDRQRAQTAQQAYGQYLASLGQQPQTSQGGNLLAPPSQTPAPGQASQPMQQPGQSQGQMQTQGQSAMMGVGNQMPPPPVQQAYAAGVQAGMQHATRQAQQMQQQPVGAGGQPPPFRPMPASPPPQQAAPSALSTPPAPPMQTDAGAGGSTTNGPMSLQGAVQWMEKNNIAPEDRPAVLQQMMPMLDYQSKQQLAAAQEQDRRARERETAEYRRASLDARADSSAAGGWTLVTEASGKNYRLNTRTGEAVPVELGGAPASGLTKTGSRFTPGVGAGDVTDYGKPLTNTTWESNAQAIASGSMAPIPLSSRAKGAQEIMARVTQLNPDYDAKDYGTKAAAEKYWATGKGGQQVNTINTAFSHVGNLQETSRELKNGGVPAWNAFANRIADAAGQPAPRDFGAQKAIVAGEVVKAIVGAGGGTLEDRKEIQQLFDNANTPAQMTGVMQKVRELMAGKLEAMERQYRKSTGRDDFGDYLSPEAASYLPSDGKGAGASGGGGPVRVKSVAEARKLPSGTEFISPDGVTRRVP</sequence>
<feature type="compositionally biased region" description="Polar residues" evidence="1">
    <location>
        <begin position="46"/>
        <end position="56"/>
    </location>
</feature>